<accession>A0A8H7PK13</accession>
<dbReference type="OrthoDB" id="2338553at2759"/>
<reference evidence="1" key="1">
    <citation type="submission" date="2020-12" db="EMBL/GenBank/DDBJ databases">
        <title>Metabolic potential, ecology and presence of endohyphal bacteria is reflected in genomic diversity of Mucoromycotina.</title>
        <authorList>
            <person name="Muszewska A."/>
            <person name="Okrasinska A."/>
            <person name="Steczkiewicz K."/>
            <person name="Drgas O."/>
            <person name="Orlowska M."/>
            <person name="Perlinska-Lenart U."/>
            <person name="Aleksandrzak-Piekarczyk T."/>
            <person name="Szatraj K."/>
            <person name="Zielenkiewicz U."/>
            <person name="Pilsyk S."/>
            <person name="Malc E."/>
            <person name="Mieczkowski P."/>
            <person name="Kruszewska J.S."/>
            <person name="Biernat P."/>
            <person name="Pawlowska J."/>
        </authorList>
    </citation>
    <scope>NUCLEOTIDE SEQUENCE</scope>
    <source>
        <strain evidence="1">WA0000067209</strain>
    </source>
</reference>
<evidence type="ECO:0000313" key="1">
    <source>
        <dbReference type="EMBL" id="KAG2175442.1"/>
    </source>
</evidence>
<gene>
    <name evidence="1" type="ORF">INT43_001089</name>
</gene>
<dbReference type="AlphaFoldDB" id="A0A8H7PK13"/>
<organism evidence="1 2">
    <name type="scientific">Mortierella isabellina</name>
    <name type="common">Filamentous fungus</name>
    <name type="synonym">Umbelopsis isabellina</name>
    <dbReference type="NCBI Taxonomy" id="91625"/>
    <lineage>
        <taxon>Eukaryota</taxon>
        <taxon>Fungi</taxon>
        <taxon>Fungi incertae sedis</taxon>
        <taxon>Mucoromycota</taxon>
        <taxon>Mucoromycotina</taxon>
        <taxon>Umbelopsidomycetes</taxon>
        <taxon>Umbelopsidales</taxon>
        <taxon>Umbelopsidaceae</taxon>
        <taxon>Umbelopsis</taxon>
    </lineage>
</organism>
<dbReference type="Proteomes" id="UP000654370">
    <property type="component" value="Unassembled WGS sequence"/>
</dbReference>
<comment type="caution">
    <text evidence="1">The sequence shown here is derived from an EMBL/GenBank/DDBJ whole genome shotgun (WGS) entry which is preliminary data.</text>
</comment>
<protein>
    <submittedName>
        <fullName evidence="1">Uncharacterized protein</fullName>
    </submittedName>
</protein>
<proteinExistence type="predicted"/>
<sequence>MQLPPKGDHTLQQCPVRSPCLILVNTVDMTVLVTGSQPYWFTEGKQEHTQSPRNLCELFEPTESPNYYTTINTGRLLYVCAHAVSSPHHMLLLACDVTDLETANQLCLRLTEYGVIEACSMEGTSQDMVKDILLLNRPIMSFVPDEDVSILCTALNERQPCRVRWQVNPATSYWDEEIDDLYYVWADLYVQDHEDSVTCIVDIADPASTSEKIVLSNFTLDQAETQSQLLHMVQMRLMESSLYQAMRLTIMAVAKLSSTAILSITRGIGQQQSIYKLTNQLKLNLRCQENRPTVQCLLMLLTRYRLLDTPQQPIQFVEDILDTFSKSIAPNDTESTPLSIV</sequence>
<name>A0A8H7PK13_MORIS</name>
<dbReference type="EMBL" id="JAEPQZ010000011">
    <property type="protein sequence ID" value="KAG2175442.1"/>
    <property type="molecule type" value="Genomic_DNA"/>
</dbReference>
<keyword evidence="2" id="KW-1185">Reference proteome</keyword>
<evidence type="ECO:0000313" key="2">
    <source>
        <dbReference type="Proteomes" id="UP000654370"/>
    </source>
</evidence>